<dbReference type="KEGG" id="pmad:BAY61_08265"/>
<accession>A0A222VZ73</accession>
<evidence type="ECO:0000313" key="1">
    <source>
        <dbReference type="EMBL" id="SDC00232.1"/>
    </source>
</evidence>
<proteinExistence type="predicted"/>
<name>A0A222VZ73_9PSEU</name>
<reference evidence="1 2" key="1">
    <citation type="submission" date="2016-10" db="EMBL/GenBank/DDBJ databases">
        <authorList>
            <person name="de Groot N.N."/>
        </authorList>
    </citation>
    <scope>NUCLEOTIDE SEQUENCE [LARGE SCALE GENOMIC DNA]</scope>
    <source>
        <strain evidence="1 2">CGMCC 4.5506</strain>
    </source>
</reference>
<dbReference type="OrthoDB" id="3625230at2"/>
<dbReference type="AlphaFoldDB" id="A0A222VZ73"/>
<organism evidence="1 2">
    <name type="scientific">Prauserella marina</name>
    <dbReference type="NCBI Taxonomy" id="530584"/>
    <lineage>
        <taxon>Bacteria</taxon>
        <taxon>Bacillati</taxon>
        <taxon>Actinomycetota</taxon>
        <taxon>Actinomycetes</taxon>
        <taxon>Pseudonocardiales</taxon>
        <taxon>Pseudonocardiaceae</taxon>
        <taxon>Prauserella</taxon>
    </lineage>
</organism>
<sequence>MTSSASTPATVPQVSWPRFVVLVIGAIFLALGIAGFVTHGDAAGVDHSRTVLGFGVSGLLNIVHIAAGVLGLLAARKSATTRVYGWLLFFAFAGLTAYTIFATVIGGPGDIVNVNAANAFLYGLSCAAGLVIALLPEHRPQR</sequence>
<dbReference type="RefSeq" id="WP_091798425.1">
    <property type="nucleotide sequence ID" value="NZ_CP016353.1"/>
</dbReference>
<protein>
    <submittedName>
        <fullName evidence="1">Uncharacterized protein</fullName>
    </submittedName>
</protein>
<evidence type="ECO:0000313" key="2">
    <source>
        <dbReference type="Proteomes" id="UP000199494"/>
    </source>
</evidence>
<keyword evidence="2" id="KW-1185">Reference proteome</keyword>
<dbReference type="EMBL" id="FMZE01000001">
    <property type="protein sequence ID" value="SDC00232.1"/>
    <property type="molecule type" value="Genomic_DNA"/>
</dbReference>
<dbReference type="Pfam" id="PF14325">
    <property type="entry name" value="DUF4383"/>
    <property type="match status" value="1"/>
</dbReference>
<dbReference type="Proteomes" id="UP000199494">
    <property type="component" value="Unassembled WGS sequence"/>
</dbReference>
<gene>
    <name evidence="1" type="ORF">SAMN05421630_10111</name>
</gene>
<dbReference type="STRING" id="530584.SAMN05421630_10111"/>